<gene>
    <name evidence="2" type="ORF">EW026_g2849</name>
</gene>
<feature type="compositionally biased region" description="Polar residues" evidence="1">
    <location>
        <begin position="1239"/>
        <end position="1259"/>
    </location>
</feature>
<feature type="compositionally biased region" description="Polar residues" evidence="1">
    <location>
        <begin position="362"/>
        <end position="380"/>
    </location>
</feature>
<dbReference type="Proteomes" id="UP000309038">
    <property type="component" value="Unassembled WGS sequence"/>
</dbReference>
<reference evidence="2 3" key="1">
    <citation type="submission" date="2019-02" db="EMBL/GenBank/DDBJ databases">
        <title>Genome sequencing of the rare red list fungi Phlebia centrifuga.</title>
        <authorList>
            <person name="Buettner E."/>
            <person name="Kellner H."/>
        </authorList>
    </citation>
    <scope>NUCLEOTIDE SEQUENCE [LARGE SCALE GENOMIC DNA]</scope>
    <source>
        <strain evidence="2 3">DSM 108282</strain>
    </source>
</reference>
<feature type="compositionally biased region" description="Polar residues" evidence="1">
    <location>
        <begin position="1190"/>
        <end position="1211"/>
    </location>
</feature>
<feature type="region of interest" description="Disordered" evidence="1">
    <location>
        <begin position="852"/>
        <end position="963"/>
    </location>
</feature>
<feature type="compositionally biased region" description="Polar residues" evidence="1">
    <location>
        <begin position="1310"/>
        <end position="1324"/>
    </location>
</feature>
<feature type="compositionally biased region" description="Basic and acidic residues" evidence="1">
    <location>
        <begin position="874"/>
        <end position="895"/>
    </location>
</feature>
<feature type="compositionally biased region" description="Basic and acidic residues" evidence="1">
    <location>
        <begin position="74"/>
        <end position="83"/>
    </location>
</feature>
<organism evidence="2 3">
    <name type="scientific">Hermanssonia centrifuga</name>
    <dbReference type="NCBI Taxonomy" id="98765"/>
    <lineage>
        <taxon>Eukaryota</taxon>
        <taxon>Fungi</taxon>
        <taxon>Dikarya</taxon>
        <taxon>Basidiomycota</taxon>
        <taxon>Agaricomycotina</taxon>
        <taxon>Agaricomycetes</taxon>
        <taxon>Polyporales</taxon>
        <taxon>Meruliaceae</taxon>
        <taxon>Hermanssonia</taxon>
    </lineage>
</organism>
<feature type="region of interest" description="Disordered" evidence="1">
    <location>
        <begin position="1310"/>
        <end position="1374"/>
    </location>
</feature>
<feature type="compositionally biased region" description="Basic residues" evidence="1">
    <location>
        <begin position="20"/>
        <end position="31"/>
    </location>
</feature>
<feature type="compositionally biased region" description="Polar residues" evidence="1">
    <location>
        <begin position="852"/>
        <end position="866"/>
    </location>
</feature>
<accession>A0A4S4KRK9</accession>
<name>A0A4S4KRK9_9APHY</name>
<feature type="compositionally biased region" description="Polar residues" evidence="1">
    <location>
        <begin position="1155"/>
        <end position="1168"/>
    </location>
</feature>
<feature type="compositionally biased region" description="Polar residues" evidence="1">
    <location>
        <begin position="541"/>
        <end position="552"/>
    </location>
</feature>
<feature type="region of interest" description="Disordered" evidence="1">
    <location>
        <begin position="209"/>
        <end position="319"/>
    </location>
</feature>
<feature type="compositionally biased region" description="Polar residues" evidence="1">
    <location>
        <begin position="228"/>
        <end position="241"/>
    </location>
</feature>
<protein>
    <submittedName>
        <fullName evidence="2">Uncharacterized protein</fullName>
    </submittedName>
</protein>
<feature type="region of interest" description="Disordered" evidence="1">
    <location>
        <begin position="642"/>
        <end position="802"/>
    </location>
</feature>
<feature type="region of interest" description="Disordered" evidence="1">
    <location>
        <begin position="1"/>
        <end position="188"/>
    </location>
</feature>
<feature type="region of interest" description="Disordered" evidence="1">
    <location>
        <begin position="596"/>
        <end position="628"/>
    </location>
</feature>
<evidence type="ECO:0000256" key="1">
    <source>
        <dbReference type="SAM" id="MobiDB-lite"/>
    </source>
</evidence>
<feature type="compositionally biased region" description="Basic and acidic residues" evidence="1">
    <location>
        <begin position="293"/>
        <end position="314"/>
    </location>
</feature>
<feature type="compositionally biased region" description="Acidic residues" evidence="1">
    <location>
        <begin position="896"/>
        <end position="905"/>
    </location>
</feature>
<comment type="caution">
    <text evidence="2">The sequence shown here is derived from an EMBL/GenBank/DDBJ whole genome shotgun (WGS) entry which is preliminary data.</text>
</comment>
<feature type="compositionally biased region" description="Acidic residues" evidence="1">
    <location>
        <begin position="659"/>
        <end position="672"/>
    </location>
</feature>
<sequence>MQSPPPPSTPSDETPALVQTKKKKKKKKKVRKSVESPNVPPSEEIQASLDDNLASTPSFTQPSSAIRAPVHAESSAKQKKEEQEVTGAAGTTVSQERPRKKRSKTDAVTQPTEVVPSDANPDNVEILTEGQKKRRRKMDATQLELSVGDHATHPLTLSTPTIGHRRRQPETQAESKPKQKKPKLIASSMEAANDDPFTITLVHTPHARPITAQKVPVAPKEKEKKSDLNVSSGPVASSTTLAADIANPDEDAAVDIRQKAKKSSKTRRVEKGLDLAQPSQFAAPKGKSTRKRKVDDAREGGDEAPKAAKGERVKKGSAVKTALTTADFMAAVSAVLHRNKHSTSEEIDMAQTGNAAPVNIPSLLSTDSAQDADSPPNNVPDTVVPRNGEAVNVDRINGDFTVSRSAVTKERSRKSKPTKPSGHSESTEEIVTADSAATKEIPPVIPDSGLVDLATTRMDPKTKPTTKKGHKLKDGQCPVCRAVPLHLRFRCPVVEGGVRSIEAWLQESQEGSHDESLIREMRLHLEKAKRKVSKADERNPDNNNRSASQVPRTANLAALQLSSALNQSFARELSPEIPFPSAHSLVPAGSEFSEVVVEDQGEGSESDDDTDEDLPIGAGASSSSSFPLPVTFDEASVEALLRGPTHSRSVLAEVASDSSTEEEFEAEELASVEEERNDRAFRRLTKRFERFVPSSDDEPEPDADEAEAPVLLDVHHQGTDDQQEQLPESHVANEGTQPNADVLSIPEVDETVEQRHSDTPQQHIRQHQDNDIDASTPVSAPVPVRSKRPIESAEEVIPSSDPAEVVQDIAMDESMQDNSSTIGLAGENTVFATSPIVEPMILPPPDALSSIQDVSVSDAQVTSTVEPHSPKLQSGDHFEDQLEDQPSDRALRSPEDPEDPIESADDFVAPVPEPSQEEQDPIEPELTQRTVREERSTPPPLATPRPGTAKRMKDRNGKVPRPDELPVLASEILHAVQKAKAASVESDLGAQVELLDDPNSTSASLLEPDTELERPLRRSVRRGASEVASSQTPSLLDPVTGRKRRQTMTAEEKAQKAAEKLADKERKAALKKAEKEEKVRRKAEDKARMEAEKKAQKALKGVDKTARGKKGEASLDGTALPVTTLEPPTSFEPPAPPATIESEVPPVTPAATSARLLTSQNGQVSQVHWTILNHTPDAMEGDSMIDELHSSSPVPSPNHDNAQVNGASQESSRADDSFFTPTGKTNGISPAASTPLFLPSSQYPDTQPALQVLASQVSPARSDRSVPASEPESDHDDAVFKKPSQPASVAHHWTSNARFRRLSDIASQQLFAPTPVSSTPLTFQTEEDRRKSMYGDMGDIDSSDDSDTDSDDEGNKSHIPKARRAGVQKRKSIT</sequence>
<feature type="compositionally biased region" description="Basic and acidic residues" evidence="1">
    <location>
        <begin position="954"/>
        <end position="963"/>
    </location>
</feature>
<feature type="region of interest" description="Disordered" evidence="1">
    <location>
        <begin position="528"/>
        <end position="552"/>
    </location>
</feature>
<feature type="compositionally biased region" description="Basic and acidic residues" evidence="1">
    <location>
        <begin position="1050"/>
        <end position="1113"/>
    </location>
</feature>
<proteinExistence type="predicted"/>
<feature type="compositionally biased region" description="Acidic residues" evidence="1">
    <location>
        <begin position="695"/>
        <end position="707"/>
    </location>
</feature>
<dbReference type="EMBL" id="SGPJ01000077">
    <property type="protein sequence ID" value="THG99509.1"/>
    <property type="molecule type" value="Genomic_DNA"/>
</dbReference>
<keyword evidence="3" id="KW-1185">Reference proteome</keyword>
<evidence type="ECO:0000313" key="3">
    <source>
        <dbReference type="Proteomes" id="UP000309038"/>
    </source>
</evidence>
<feature type="compositionally biased region" description="Polar residues" evidence="1">
    <location>
        <begin position="1219"/>
        <end position="1232"/>
    </location>
</feature>
<feature type="compositionally biased region" description="Basic and acidic residues" evidence="1">
    <location>
        <begin position="673"/>
        <end position="690"/>
    </location>
</feature>
<feature type="compositionally biased region" description="Acidic residues" evidence="1">
    <location>
        <begin position="596"/>
        <end position="614"/>
    </location>
</feature>
<evidence type="ECO:0000313" key="2">
    <source>
        <dbReference type="EMBL" id="THG99509.1"/>
    </source>
</evidence>
<feature type="region of interest" description="Disordered" evidence="1">
    <location>
        <begin position="993"/>
        <end position="1291"/>
    </location>
</feature>
<feature type="compositionally biased region" description="Basic residues" evidence="1">
    <location>
        <begin position="1358"/>
        <end position="1374"/>
    </location>
</feature>
<feature type="compositionally biased region" description="Acidic residues" evidence="1">
    <location>
        <begin position="1338"/>
        <end position="1352"/>
    </location>
</feature>
<feature type="region of interest" description="Disordered" evidence="1">
    <location>
        <begin position="341"/>
        <end position="448"/>
    </location>
</feature>
<feature type="compositionally biased region" description="Polar residues" evidence="1">
    <location>
        <begin position="53"/>
        <end position="64"/>
    </location>
</feature>